<evidence type="ECO:0000256" key="16">
    <source>
        <dbReference type="RuleBase" id="RU003692"/>
    </source>
</evidence>
<comment type="miscellaneous">
    <text evidence="16">The active site is a redox-active disulfide bond.</text>
</comment>
<feature type="domain" description="Pyridine nucleotide-disulphide oxidoreductase dimerisation" evidence="17">
    <location>
        <begin position="345"/>
        <end position="453"/>
    </location>
</feature>
<keyword evidence="11 16" id="KW-0676">Redox-active center</keyword>
<dbReference type="Proteomes" id="UP000043764">
    <property type="component" value="Unassembled WGS sequence"/>
</dbReference>
<dbReference type="PRINTS" id="PR00411">
    <property type="entry name" value="PNDRDTASEI"/>
</dbReference>
<dbReference type="Pfam" id="PF02852">
    <property type="entry name" value="Pyr_redox_dim"/>
    <property type="match status" value="1"/>
</dbReference>
<evidence type="ECO:0000256" key="2">
    <source>
        <dbReference type="ARBA" id="ARBA00007532"/>
    </source>
</evidence>
<comment type="subcellular location">
    <subcellularLocation>
        <location evidence="1">Cytoplasm</location>
    </subcellularLocation>
</comment>
<comment type="cofactor">
    <cofactor evidence="14 16">
        <name>FAD</name>
        <dbReference type="ChEBI" id="CHEBI:57692"/>
    </cofactor>
    <text evidence="14 16">Binds 1 FAD per subunit.</text>
</comment>
<dbReference type="GO" id="GO:0050660">
    <property type="term" value="F:flavin adenine dinucleotide binding"/>
    <property type="evidence" value="ECO:0007669"/>
    <property type="project" value="InterPro"/>
</dbReference>
<dbReference type="AlphaFoldDB" id="A0A0H5CWS6"/>
<evidence type="ECO:0000256" key="13">
    <source>
        <dbReference type="PIRSR" id="PIRSR000350-2"/>
    </source>
</evidence>
<proteinExistence type="inferred from homology"/>
<dbReference type="InterPro" id="IPR023753">
    <property type="entry name" value="FAD/NAD-binding_dom"/>
</dbReference>
<dbReference type="InterPro" id="IPR006258">
    <property type="entry name" value="Lipoamide_DH"/>
</dbReference>
<reference evidence="20" key="1">
    <citation type="submission" date="2015-05" db="EMBL/GenBank/DDBJ databases">
        <authorList>
            <person name="Rodrigo-Torres Lidia"/>
            <person name="Arahal R.David."/>
        </authorList>
    </citation>
    <scope>NUCLEOTIDE SEQUENCE [LARGE SCALE GENOMIC DNA]</scope>
    <source>
        <strain evidence="20">CECT 7321</strain>
    </source>
</reference>
<dbReference type="InterPro" id="IPR016156">
    <property type="entry name" value="FAD/NAD-linked_Rdtase_dimer_sf"/>
</dbReference>
<dbReference type="PANTHER" id="PTHR22912:SF217">
    <property type="entry name" value="DIHYDROLIPOYL DEHYDROGENASE"/>
    <property type="match status" value="1"/>
</dbReference>
<evidence type="ECO:0000256" key="14">
    <source>
        <dbReference type="PIRSR" id="PIRSR000350-3"/>
    </source>
</evidence>
<dbReference type="InterPro" id="IPR012999">
    <property type="entry name" value="Pyr_OxRdtase_I_AS"/>
</dbReference>
<keyword evidence="9 14" id="KW-0520">NAD</keyword>
<dbReference type="GO" id="GO:0005737">
    <property type="term" value="C:cytoplasm"/>
    <property type="evidence" value="ECO:0007669"/>
    <property type="project" value="UniProtKB-SubCell"/>
</dbReference>
<dbReference type="FunFam" id="3.50.50.60:FF:000136">
    <property type="entry name" value="Dihydrolipoyl dehydrogenase"/>
    <property type="match status" value="1"/>
</dbReference>
<dbReference type="EMBL" id="CVRL01000002">
    <property type="protein sequence ID" value="CRL09346.1"/>
    <property type="molecule type" value="Genomic_DNA"/>
</dbReference>
<evidence type="ECO:0000259" key="18">
    <source>
        <dbReference type="Pfam" id="PF07992"/>
    </source>
</evidence>
<evidence type="ECO:0000256" key="4">
    <source>
        <dbReference type="ARBA" id="ARBA00016961"/>
    </source>
</evidence>
<dbReference type="GO" id="GO:0004148">
    <property type="term" value="F:dihydrolipoyl dehydrogenase (NADH) activity"/>
    <property type="evidence" value="ECO:0007669"/>
    <property type="project" value="UniProtKB-EC"/>
</dbReference>
<dbReference type="EC" id="1.8.1.4" evidence="3 16"/>
<evidence type="ECO:0000256" key="5">
    <source>
        <dbReference type="ARBA" id="ARBA00022490"/>
    </source>
</evidence>
<keyword evidence="5" id="KW-0963">Cytoplasm</keyword>
<dbReference type="GO" id="GO:0006103">
    <property type="term" value="P:2-oxoglutarate metabolic process"/>
    <property type="evidence" value="ECO:0007669"/>
    <property type="project" value="TreeGrafter"/>
</dbReference>
<feature type="domain" description="FAD/NAD(P)-binding" evidence="18">
    <location>
        <begin position="6"/>
        <end position="325"/>
    </location>
</feature>
<keyword evidence="10" id="KW-1015">Disulfide bond</keyword>
<organism evidence="19 20">
    <name type="scientific">Phaeobacter italicus</name>
    <dbReference type="NCBI Taxonomy" id="481446"/>
    <lineage>
        <taxon>Bacteria</taxon>
        <taxon>Pseudomonadati</taxon>
        <taxon>Pseudomonadota</taxon>
        <taxon>Alphaproteobacteria</taxon>
        <taxon>Rhodobacterales</taxon>
        <taxon>Roseobacteraceae</taxon>
        <taxon>Phaeobacter</taxon>
    </lineage>
</organism>
<dbReference type="SUPFAM" id="SSF51905">
    <property type="entry name" value="FAD/NAD(P)-binding domain"/>
    <property type="match status" value="1"/>
</dbReference>
<keyword evidence="7 14" id="KW-0274">FAD</keyword>
<dbReference type="SUPFAM" id="SSF55424">
    <property type="entry name" value="FAD/NAD-linked reductases, dimerisation (C-terminal) domain"/>
    <property type="match status" value="1"/>
</dbReference>
<dbReference type="InterPro" id="IPR050151">
    <property type="entry name" value="Class-I_Pyr_Nuc-Dis_Oxidored"/>
</dbReference>
<dbReference type="InterPro" id="IPR036188">
    <property type="entry name" value="FAD/NAD-bd_sf"/>
</dbReference>
<comment type="catalytic activity">
    <reaction evidence="12 16">
        <text>N(6)-[(R)-dihydrolipoyl]-L-lysyl-[protein] + NAD(+) = N(6)-[(R)-lipoyl]-L-lysyl-[protein] + NADH + H(+)</text>
        <dbReference type="Rhea" id="RHEA:15045"/>
        <dbReference type="Rhea" id="RHEA-COMP:10474"/>
        <dbReference type="Rhea" id="RHEA-COMP:10475"/>
        <dbReference type="ChEBI" id="CHEBI:15378"/>
        <dbReference type="ChEBI" id="CHEBI:57540"/>
        <dbReference type="ChEBI" id="CHEBI:57945"/>
        <dbReference type="ChEBI" id="CHEBI:83099"/>
        <dbReference type="ChEBI" id="CHEBI:83100"/>
        <dbReference type="EC" id="1.8.1.4"/>
    </reaction>
</comment>
<keyword evidence="20" id="KW-1185">Reference proteome</keyword>
<feature type="disulfide bond" description="Redox-active" evidence="15">
    <location>
        <begin position="43"/>
        <end position="48"/>
    </location>
</feature>
<feature type="binding site" evidence="14">
    <location>
        <position position="310"/>
    </location>
    <ligand>
        <name>FAD</name>
        <dbReference type="ChEBI" id="CHEBI:57692"/>
    </ligand>
</feature>
<feature type="binding site" evidence="14">
    <location>
        <position position="270"/>
    </location>
    <ligand>
        <name>NAD(+)</name>
        <dbReference type="ChEBI" id="CHEBI:57540"/>
    </ligand>
</feature>
<evidence type="ECO:0000256" key="7">
    <source>
        <dbReference type="ARBA" id="ARBA00022827"/>
    </source>
</evidence>
<dbReference type="InterPro" id="IPR004099">
    <property type="entry name" value="Pyr_nucl-diS_OxRdtase_dimer"/>
</dbReference>
<dbReference type="Gene3D" id="3.30.390.30">
    <property type="match status" value="1"/>
</dbReference>
<keyword evidence="8 16" id="KW-0560">Oxidoreductase</keyword>
<evidence type="ECO:0000256" key="10">
    <source>
        <dbReference type="ARBA" id="ARBA00023157"/>
    </source>
</evidence>
<evidence type="ECO:0000256" key="12">
    <source>
        <dbReference type="ARBA" id="ARBA00049187"/>
    </source>
</evidence>
<evidence type="ECO:0000256" key="9">
    <source>
        <dbReference type="ARBA" id="ARBA00023027"/>
    </source>
</evidence>
<evidence type="ECO:0000259" key="17">
    <source>
        <dbReference type="Pfam" id="PF02852"/>
    </source>
</evidence>
<dbReference type="Pfam" id="PF07992">
    <property type="entry name" value="Pyr_redox_2"/>
    <property type="match status" value="1"/>
</dbReference>
<dbReference type="PANTHER" id="PTHR22912">
    <property type="entry name" value="DISULFIDE OXIDOREDUCTASE"/>
    <property type="match status" value="1"/>
</dbReference>
<sequence length="464" mass="49690">MAAETYDVIVIGAGPGGYVAAIRAAQLGLKTCVVEREHMGGICLNWGCIPTKALLRSSEVFHLMERAKDFGLKAENIGYDLDAVVKRSRGVAKQLSSGIGHLMKKNKIDVVMGEAMIPAKGKVSVKTDKGTQELSGKNIVLATGARARELPGLEADGDLVWTYKHALQPVRMPKKLLVIGSGAIGIEFASFYNTLGADTTVVEVMDRVLPVEDAEISAFAKKAFVKQGMKIMEKAMVKQLDRGKGKVTAHIEVGGKVEKQEFDTVISAVGIVGNVEGLGLEGLGVKIDRTHVVTDEFCRTGVDGLYAIGDIAGAPWLAHKASHEGVMVAELIAGKHAHPVKPESIAGCTYCHPQVASVGYSEAKAKELGYDIKVGRFPFIGNGKAIALGEPEGMVKTIFDAKTGELLGAHMVGAEVTEMIQGYVVGRQLETTEEDLMNTVFPHPTLSEMMHESVLDAFDRVIHM</sequence>
<dbReference type="NCBIfam" id="TIGR01350">
    <property type="entry name" value="lipoamide_DH"/>
    <property type="match status" value="1"/>
</dbReference>
<dbReference type="Gene3D" id="3.50.50.60">
    <property type="entry name" value="FAD/NAD(P)-binding domain"/>
    <property type="match status" value="2"/>
</dbReference>
<gene>
    <name evidence="19" type="primary">lpd</name>
    <name evidence="19" type="ORF">NIT7321_00175</name>
</gene>
<dbReference type="PROSITE" id="PS00076">
    <property type="entry name" value="PYRIDINE_REDOX_1"/>
    <property type="match status" value="1"/>
</dbReference>
<protein>
    <recommendedName>
        <fullName evidence="4 16">Dihydrolipoyl dehydrogenase</fullName>
        <ecNumber evidence="3 16">1.8.1.4</ecNumber>
    </recommendedName>
</protein>
<name>A0A0H5CWS6_9RHOB</name>
<dbReference type="FunFam" id="3.30.390.30:FF:000001">
    <property type="entry name" value="Dihydrolipoyl dehydrogenase"/>
    <property type="match status" value="1"/>
</dbReference>
<evidence type="ECO:0000256" key="6">
    <source>
        <dbReference type="ARBA" id="ARBA00022630"/>
    </source>
</evidence>
<feature type="binding site" evidence="14">
    <location>
        <begin position="180"/>
        <end position="187"/>
    </location>
    <ligand>
        <name>NAD(+)</name>
        <dbReference type="ChEBI" id="CHEBI:57540"/>
    </ligand>
</feature>
<dbReference type="PRINTS" id="PR00368">
    <property type="entry name" value="FADPNR"/>
</dbReference>
<feature type="binding site" evidence="14">
    <location>
        <position position="203"/>
    </location>
    <ligand>
        <name>NAD(+)</name>
        <dbReference type="ChEBI" id="CHEBI:57540"/>
    </ligand>
</feature>
<dbReference type="RefSeq" id="WP_050672308.1">
    <property type="nucleotide sequence ID" value="NZ_CVRL01000002.1"/>
</dbReference>
<evidence type="ECO:0000256" key="3">
    <source>
        <dbReference type="ARBA" id="ARBA00012608"/>
    </source>
</evidence>
<evidence type="ECO:0000313" key="20">
    <source>
        <dbReference type="Proteomes" id="UP000043764"/>
    </source>
</evidence>
<dbReference type="PIRSF" id="PIRSF000350">
    <property type="entry name" value="Mercury_reductase_MerA"/>
    <property type="match status" value="1"/>
</dbReference>
<evidence type="ECO:0000256" key="8">
    <source>
        <dbReference type="ARBA" id="ARBA00023002"/>
    </source>
</evidence>
<comment type="similarity">
    <text evidence="2 16">Belongs to the class-I pyridine nucleotide-disulfide oxidoreductase family.</text>
</comment>
<dbReference type="STRING" id="481446.NIT7645_01496"/>
<evidence type="ECO:0000313" key="19">
    <source>
        <dbReference type="EMBL" id="CRL09346.1"/>
    </source>
</evidence>
<dbReference type="InterPro" id="IPR001100">
    <property type="entry name" value="Pyr_nuc-diS_OxRdtase"/>
</dbReference>
<feature type="binding site" evidence="14">
    <location>
        <position position="52"/>
    </location>
    <ligand>
        <name>FAD</name>
        <dbReference type="ChEBI" id="CHEBI:57692"/>
    </ligand>
</feature>
<feature type="active site" description="Proton acceptor" evidence="13">
    <location>
        <position position="443"/>
    </location>
</feature>
<evidence type="ECO:0000256" key="11">
    <source>
        <dbReference type="ARBA" id="ARBA00023284"/>
    </source>
</evidence>
<evidence type="ECO:0000256" key="1">
    <source>
        <dbReference type="ARBA" id="ARBA00004496"/>
    </source>
</evidence>
<evidence type="ECO:0000256" key="15">
    <source>
        <dbReference type="PIRSR" id="PIRSR000350-4"/>
    </source>
</evidence>
<accession>A0A0H5CWS6</accession>
<keyword evidence="14" id="KW-0547">Nucleotide-binding</keyword>
<keyword evidence="6 16" id="KW-0285">Flavoprotein</keyword>